<organism evidence="2 3">
    <name type="scientific">Claviceps purpurea (strain 20.1)</name>
    <name type="common">Ergot fungus</name>
    <name type="synonym">Sphacelia segetum</name>
    <dbReference type="NCBI Taxonomy" id="1111077"/>
    <lineage>
        <taxon>Eukaryota</taxon>
        <taxon>Fungi</taxon>
        <taxon>Dikarya</taxon>
        <taxon>Ascomycota</taxon>
        <taxon>Pezizomycotina</taxon>
        <taxon>Sordariomycetes</taxon>
        <taxon>Hypocreomycetidae</taxon>
        <taxon>Hypocreales</taxon>
        <taxon>Clavicipitaceae</taxon>
        <taxon>Claviceps</taxon>
    </lineage>
</organism>
<dbReference type="EMBL" id="CAGA01000189">
    <property type="protein sequence ID" value="CCE35132.1"/>
    <property type="molecule type" value="Genomic_DNA"/>
</dbReference>
<evidence type="ECO:0000256" key="1">
    <source>
        <dbReference type="SAM" id="MobiDB-lite"/>
    </source>
</evidence>
<sequence>MGHFCSRSDMSTTDRFLSCFQFCLQTKQPLHVELGFCQLTLSTTLLSLLWATRFGDGDVATNRDWSPEKSGTGHSGTVRREIQDLAT</sequence>
<keyword evidence="3" id="KW-1185">Reference proteome</keyword>
<protein>
    <submittedName>
        <fullName evidence="2">Uncharacterized protein</fullName>
    </submittedName>
</protein>
<dbReference type="HOGENOM" id="CLU_2483177_0_0_1"/>
<accession>M1W771</accession>
<dbReference type="AlphaFoldDB" id="M1W771"/>
<feature type="compositionally biased region" description="Basic and acidic residues" evidence="1">
    <location>
        <begin position="78"/>
        <end position="87"/>
    </location>
</feature>
<feature type="region of interest" description="Disordered" evidence="1">
    <location>
        <begin position="61"/>
        <end position="87"/>
    </location>
</feature>
<evidence type="ECO:0000313" key="3">
    <source>
        <dbReference type="Proteomes" id="UP000016801"/>
    </source>
</evidence>
<evidence type="ECO:0000313" key="2">
    <source>
        <dbReference type="EMBL" id="CCE35132.1"/>
    </source>
</evidence>
<name>M1W771_CLAP2</name>
<dbReference type="Proteomes" id="UP000016801">
    <property type="component" value="Unassembled WGS sequence"/>
</dbReference>
<comment type="caution">
    <text evidence="2">The sequence shown here is derived from an EMBL/GenBank/DDBJ whole genome shotgun (WGS) entry which is preliminary data.</text>
</comment>
<gene>
    <name evidence="2" type="ORF">CPUR_02062</name>
</gene>
<proteinExistence type="predicted"/>
<reference evidence="2 3" key="1">
    <citation type="journal article" date="2013" name="PLoS Genet.">
        <title>Plant-symbiotic fungi as chemical engineers: Multi-genome analysis of the Clavicipitaceae reveals dynamics of alkaloid loci.</title>
        <authorList>
            <person name="Schardl C.L."/>
            <person name="Young C.A."/>
            <person name="Hesse U."/>
            <person name="Amyotte S.G."/>
            <person name="Andreeva K."/>
            <person name="Calie P.J."/>
            <person name="Fleetwood D.J."/>
            <person name="Haws D.C."/>
            <person name="Moore N."/>
            <person name="Oeser B."/>
            <person name="Panaccione D.G."/>
            <person name="Schweri K.K."/>
            <person name="Voisey C.R."/>
            <person name="Farman M.L."/>
            <person name="Jaromczyk J.W."/>
            <person name="Roe B.A."/>
            <person name="O'Sullivan D.M."/>
            <person name="Scott B."/>
            <person name="Tudzynski P."/>
            <person name="An Z."/>
            <person name="Arnaoudova E.G."/>
            <person name="Bullock C.T."/>
            <person name="Charlton N.D."/>
            <person name="Chen L."/>
            <person name="Cox M."/>
            <person name="Dinkins R.D."/>
            <person name="Florea S."/>
            <person name="Glenn A.E."/>
            <person name="Gordon A."/>
            <person name="Gueldener U."/>
            <person name="Harris D.R."/>
            <person name="Hollin W."/>
            <person name="Jaromczyk J."/>
            <person name="Johnson R.D."/>
            <person name="Khan A.K."/>
            <person name="Leistner E."/>
            <person name="Leuchtmann A."/>
            <person name="Li C."/>
            <person name="Liu J."/>
            <person name="Liu J."/>
            <person name="Liu M."/>
            <person name="Mace W."/>
            <person name="Machado C."/>
            <person name="Nagabhyru P."/>
            <person name="Pan J."/>
            <person name="Schmid J."/>
            <person name="Sugawara K."/>
            <person name="Steiner U."/>
            <person name="Takach J.E."/>
            <person name="Tanaka E."/>
            <person name="Webb J.S."/>
            <person name="Wilson E.V."/>
            <person name="Wiseman J.L."/>
            <person name="Yoshida R."/>
            <person name="Zeng Z."/>
        </authorList>
    </citation>
    <scope>NUCLEOTIDE SEQUENCE [LARGE SCALE GENOMIC DNA]</scope>
    <source>
        <strain evidence="2 3">20.1</strain>
    </source>
</reference>
<dbReference type="VEuPathDB" id="FungiDB:CPUR_02062"/>